<feature type="domain" description="Major facilitator superfamily (MFS) profile" evidence="9">
    <location>
        <begin position="49"/>
        <end position="541"/>
    </location>
</feature>
<protein>
    <submittedName>
        <fullName evidence="10">MFS transporter</fullName>
    </submittedName>
</protein>
<gene>
    <name evidence="10" type="ORF">BFW01_g1829</name>
</gene>
<keyword evidence="5 8" id="KW-1133">Transmembrane helix</keyword>
<dbReference type="PANTHER" id="PTHR23501">
    <property type="entry name" value="MAJOR FACILITATOR SUPERFAMILY"/>
    <property type="match status" value="1"/>
</dbReference>
<evidence type="ECO:0000256" key="1">
    <source>
        <dbReference type="ARBA" id="ARBA00004651"/>
    </source>
</evidence>
<dbReference type="PANTHER" id="PTHR23501:SF158">
    <property type="entry name" value="TRANSPORTER, PUTATIVE (AFU_ORTHOLOGUE AFUA_5G14490)-RELATED"/>
    <property type="match status" value="1"/>
</dbReference>
<evidence type="ECO:0000256" key="4">
    <source>
        <dbReference type="ARBA" id="ARBA00022692"/>
    </source>
</evidence>
<dbReference type="InterPro" id="IPR036259">
    <property type="entry name" value="MFS_trans_sf"/>
</dbReference>
<evidence type="ECO:0000256" key="5">
    <source>
        <dbReference type="ARBA" id="ARBA00022989"/>
    </source>
</evidence>
<keyword evidence="4 8" id="KW-0812">Transmembrane</keyword>
<dbReference type="PRINTS" id="PR01036">
    <property type="entry name" value="TCRTETB"/>
</dbReference>
<name>A0A8H7ISR8_9PEZI</name>
<dbReference type="InterPro" id="IPR020846">
    <property type="entry name" value="MFS_dom"/>
</dbReference>
<dbReference type="AlphaFoldDB" id="A0A8H7ISR8"/>
<comment type="similarity">
    <text evidence="2">Belongs to the major facilitator superfamily. TCR/Tet family.</text>
</comment>
<feature type="transmembrane region" description="Helical" evidence="8">
    <location>
        <begin position="341"/>
        <end position="362"/>
    </location>
</feature>
<feature type="transmembrane region" description="Helical" evidence="8">
    <location>
        <begin position="46"/>
        <end position="71"/>
    </location>
</feature>
<feature type="transmembrane region" description="Helical" evidence="8">
    <location>
        <begin position="146"/>
        <end position="164"/>
    </location>
</feature>
<reference evidence="10" key="2">
    <citation type="journal article" date="2018" name="DNA Res.">
        <title>Comparative genome and transcriptome analyses reveal adaptations to opportunistic infections in woody plant degrading pathogens of Botryosphaeriaceae.</title>
        <authorList>
            <person name="Yan J.Y."/>
            <person name="Zhao W.S."/>
            <person name="Chen Z."/>
            <person name="Xing Q.K."/>
            <person name="Zhang W."/>
            <person name="Chethana K.W.T."/>
            <person name="Xue M.F."/>
            <person name="Xu J.P."/>
            <person name="Phillips A.J.L."/>
            <person name="Wang Y."/>
            <person name="Liu J.H."/>
            <person name="Liu M."/>
            <person name="Zhou Y."/>
            <person name="Jayawardena R.S."/>
            <person name="Manawasinghe I.S."/>
            <person name="Huang J.B."/>
            <person name="Qiao G.H."/>
            <person name="Fu C.Y."/>
            <person name="Guo F.F."/>
            <person name="Dissanayake A.J."/>
            <person name="Peng Y.L."/>
            <person name="Hyde K.D."/>
            <person name="Li X.H."/>
        </authorList>
    </citation>
    <scope>NUCLEOTIDE SEQUENCE</scope>
    <source>
        <strain evidence="10">CSS-01s</strain>
    </source>
</reference>
<dbReference type="Proteomes" id="UP000627934">
    <property type="component" value="Unassembled WGS sequence"/>
</dbReference>
<dbReference type="GO" id="GO:0022857">
    <property type="term" value="F:transmembrane transporter activity"/>
    <property type="evidence" value="ECO:0007669"/>
    <property type="project" value="InterPro"/>
</dbReference>
<feature type="transmembrane region" description="Helical" evidence="8">
    <location>
        <begin position="436"/>
        <end position="459"/>
    </location>
</feature>
<keyword evidence="3" id="KW-1003">Cell membrane</keyword>
<organism evidence="10 11">
    <name type="scientific">Lasiodiplodia theobromae</name>
    <dbReference type="NCBI Taxonomy" id="45133"/>
    <lineage>
        <taxon>Eukaryota</taxon>
        <taxon>Fungi</taxon>
        <taxon>Dikarya</taxon>
        <taxon>Ascomycota</taxon>
        <taxon>Pezizomycotina</taxon>
        <taxon>Dothideomycetes</taxon>
        <taxon>Dothideomycetes incertae sedis</taxon>
        <taxon>Botryosphaeriales</taxon>
        <taxon>Botryosphaeriaceae</taxon>
        <taxon>Lasiodiplodia</taxon>
    </lineage>
</organism>
<reference evidence="10" key="1">
    <citation type="submission" date="2016-08" db="EMBL/GenBank/DDBJ databases">
        <authorList>
            <person name="Yan J."/>
        </authorList>
    </citation>
    <scope>NUCLEOTIDE SEQUENCE</scope>
    <source>
        <strain evidence="10">CSS-01s</strain>
    </source>
</reference>
<comment type="caution">
    <text evidence="10">The sequence shown here is derived from an EMBL/GenBank/DDBJ whole genome shotgun (WGS) entry which is preliminary data.</text>
</comment>
<evidence type="ECO:0000256" key="3">
    <source>
        <dbReference type="ARBA" id="ARBA00022475"/>
    </source>
</evidence>
<feature type="compositionally biased region" description="Polar residues" evidence="7">
    <location>
        <begin position="1"/>
        <end position="19"/>
    </location>
</feature>
<feature type="transmembrane region" description="Helical" evidence="8">
    <location>
        <begin position="202"/>
        <end position="225"/>
    </location>
</feature>
<dbReference type="CDD" id="cd17502">
    <property type="entry name" value="MFS_Azr1_MDR_like"/>
    <property type="match status" value="1"/>
</dbReference>
<feature type="transmembrane region" description="Helical" evidence="8">
    <location>
        <begin position="114"/>
        <end position="140"/>
    </location>
</feature>
<comment type="subcellular location">
    <subcellularLocation>
        <location evidence="1">Cell membrane</location>
        <topology evidence="1">Multi-pass membrane protein</topology>
    </subcellularLocation>
</comment>
<feature type="transmembrane region" description="Helical" evidence="8">
    <location>
        <begin position="269"/>
        <end position="288"/>
    </location>
</feature>
<evidence type="ECO:0000256" key="2">
    <source>
        <dbReference type="ARBA" id="ARBA00007520"/>
    </source>
</evidence>
<dbReference type="Gene3D" id="1.20.1720.10">
    <property type="entry name" value="Multidrug resistance protein D"/>
    <property type="match status" value="1"/>
</dbReference>
<sequence length="564" mass="59806">MSDTIETMQDAQPSPTNEPTTPPIVPMQVETVDEESAQPQRSKIRLTAILTALYLSLFVAALDQTIVATAIPTIAAHLHSAAGYTWIGGAYVLAKAATMPLWAKFSDIWGRKPILLAGLAIFFVASVVCAAAPTMAALIAGRALQGVGGGALMQLVTITISDLFSMRRRSLWMVFTDVTWAVAGGVGPVLGGALAQLVSWRWVFWINLPAIGAAFVLVAACLNVHDPKTKIADGCRAIDWYGTVAILGLTLMMLLGLDFGGAIFPWSSPKVVCLLVFGALMLGFFVFSEKKLAVYPLMPMRLFNQKSNVASLVSGCVTAFVAVAAEYYLPLYFQSSKGASPIRSGVLVLPLILTTASAAASSGMLIHRTGEYRLILQVGMVFMTLGVGLFILFNTDTSIATIVGVEVIAGIGIGLCFLPPLIALQAHVVQDDTATATSTFGFLGNLANALSIVIGGVVFQNSMELREKALARAGLPAVLSDQLSGHHAAANVELIGTINDPVLRHAVKDAFSWSMRNMWILYASMAACGIIASFFLSKVVLSNEHTETKTGIKRKGPEPVSASS</sequence>
<feature type="transmembrane region" description="Helical" evidence="8">
    <location>
        <begin position="374"/>
        <end position="393"/>
    </location>
</feature>
<feature type="transmembrane region" description="Helical" evidence="8">
    <location>
        <begin position="309"/>
        <end position="329"/>
    </location>
</feature>
<dbReference type="SUPFAM" id="SSF103473">
    <property type="entry name" value="MFS general substrate transporter"/>
    <property type="match status" value="1"/>
</dbReference>
<feature type="transmembrane region" description="Helical" evidence="8">
    <location>
        <begin position="83"/>
        <end position="102"/>
    </location>
</feature>
<proteinExistence type="inferred from homology"/>
<evidence type="ECO:0000256" key="8">
    <source>
        <dbReference type="SAM" id="Phobius"/>
    </source>
</evidence>
<evidence type="ECO:0000313" key="11">
    <source>
        <dbReference type="Proteomes" id="UP000627934"/>
    </source>
</evidence>
<evidence type="ECO:0000256" key="7">
    <source>
        <dbReference type="SAM" id="MobiDB-lite"/>
    </source>
</evidence>
<dbReference type="EMBL" id="MDYX01000047">
    <property type="protein sequence ID" value="KAF9630957.1"/>
    <property type="molecule type" value="Genomic_DNA"/>
</dbReference>
<dbReference type="InterPro" id="IPR011701">
    <property type="entry name" value="MFS"/>
</dbReference>
<dbReference type="PROSITE" id="PS50850">
    <property type="entry name" value="MFS"/>
    <property type="match status" value="1"/>
</dbReference>
<dbReference type="Pfam" id="PF07690">
    <property type="entry name" value="MFS_1"/>
    <property type="match status" value="1"/>
</dbReference>
<feature type="region of interest" description="Disordered" evidence="7">
    <location>
        <begin position="1"/>
        <end position="24"/>
    </location>
</feature>
<feature type="transmembrane region" description="Helical" evidence="8">
    <location>
        <begin position="237"/>
        <end position="257"/>
    </location>
</feature>
<keyword evidence="6 8" id="KW-0472">Membrane</keyword>
<dbReference type="GO" id="GO:0005886">
    <property type="term" value="C:plasma membrane"/>
    <property type="evidence" value="ECO:0007669"/>
    <property type="project" value="UniProtKB-SubCell"/>
</dbReference>
<feature type="transmembrane region" description="Helical" evidence="8">
    <location>
        <begin position="171"/>
        <end position="190"/>
    </location>
</feature>
<dbReference type="Gene3D" id="1.20.1250.20">
    <property type="entry name" value="MFS general substrate transporter like domains"/>
    <property type="match status" value="1"/>
</dbReference>
<evidence type="ECO:0000313" key="10">
    <source>
        <dbReference type="EMBL" id="KAF9630957.1"/>
    </source>
</evidence>
<dbReference type="FunFam" id="1.20.1720.10:FF:000014">
    <property type="entry name" value="MFS drug transporter, putative"/>
    <property type="match status" value="1"/>
</dbReference>
<feature type="transmembrane region" description="Helical" evidence="8">
    <location>
        <begin position="399"/>
        <end position="424"/>
    </location>
</feature>
<evidence type="ECO:0000259" key="9">
    <source>
        <dbReference type="PROSITE" id="PS50850"/>
    </source>
</evidence>
<feature type="transmembrane region" description="Helical" evidence="8">
    <location>
        <begin position="519"/>
        <end position="541"/>
    </location>
</feature>
<accession>A0A8H7ISR8</accession>
<evidence type="ECO:0000256" key="6">
    <source>
        <dbReference type="ARBA" id="ARBA00023136"/>
    </source>
</evidence>